<dbReference type="Proteomes" id="UP000665020">
    <property type="component" value="Chromosome"/>
</dbReference>
<dbReference type="AlphaFoldDB" id="A0A8A7KDF8"/>
<proteinExistence type="predicted"/>
<dbReference type="Pfam" id="PF07992">
    <property type="entry name" value="Pyr_redox_2"/>
    <property type="match status" value="1"/>
</dbReference>
<dbReference type="InterPro" id="IPR036188">
    <property type="entry name" value="FAD/NAD-bd_sf"/>
</dbReference>
<dbReference type="InterPro" id="IPR050260">
    <property type="entry name" value="FAD-bd_OxRdtase"/>
</dbReference>
<dbReference type="SUPFAM" id="SSF51905">
    <property type="entry name" value="FAD/NAD(P)-binding domain"/>
    <property type="match status" value="1"/>
</dbReference>
<comment type="cofactor">
    <cofactor evidence="1">
        <name>FAD</name>
        <dbReference type="ChEBI" id="CHEBI:57692"/>
    </cofactor>
</comment>
<keyword evidence="2" id="KW-0285">Flavoprotein</keyword>
<gene>
    <name evidence="6" type="ORF">GM661_05410</name>
</gene>
<dbReference type="Pfam" id="PF18267">
    <property type="entry name" value="Rubredoxin_C"/>
    <property type="match status" value="1"/>
</dbReference>
<evidence type="ECO:0000313" key="7">
    <source>
        <dbReference type="Proteomes" id="UP000665020"/>
    </source>
</evidence>
<evidence type="ECO:0000259" key="4">
    <source>
        <dbReference type="Pfam" id="PF07992"/>
    </source>
</evidence>
<dbReference type="InterPro" id="IPR016156">
    <property type="entry name" value="FAD/NAD-linked_Rdtase_dimer_sf"/>
</dbReference>
<dbReference type="InterPro" id="IPR041575">
    <property type="entry name" value="Rubredoxin_C"/>
</dbReference>
<dbReference type="GO" id="GO:0016491">
    <property type="term" value="F:oxidoreductase activity"/>
    <property type="evidence" value="ECO:0007669"/>
    <property type="project" value="InterPro"/>
</dbReference>
<evidence type="ECO:0000256" key="1">
    <source>
        <dbReference type="ARBA" id="ARBA00001974"/>
    </source>
</evidence>
<evidence type="ECO:0000256" key="2">
    <source>
        <dbReference type="ARBA" id="ARBA00022630"/>
    </source>
</evidence>
<dbReference type="PRINTS" id="PR00368">
    <property type="entry name" value="FADPNR"/>
</dbReference>
<name>A0A8A7KDF8_9FIRM</name>
<dbReference type="RefSeq" id="WP_230869087.1">
    <property type="nucleotide sequence ID" value="NZ_CP046640.1"/>
</dbReference>
<protein>
    <submittedName>
        <fullName evidence="6">NAD(P)/FAD-dependent oxidoreductase</fullName>
    </submittedName>
</protein>
<accession>A0A8A7KDF8</accession>
<keyword evidence="7" id="KW-1185">Reference proteome</keyword>
<evidence type="ECO:0000259" key="5">
    <source>
        <dbReference type="Pfam" id="PF18267"/>
    </source>
</evidence>
<dbReference type="PANTHER" id="PTHR43429:SF3">
    <property type="entry name" value="NITRITE REDUCTASE [NAD(P)H]"/>
    <property type="match status" value="1"/>
</dbReference>
<feature type="domain" description="NADH-rubredoxin oxidoreductase C-terminal" evidence="5">
    <location>
        <begin position="322"/>
        <end position="388"/>
    </location>
</feature>
<dbReference type="PANTHER" id="PTHR43429">
    <property type="entry name" value="PYRIDINE NUCLEOTIDE-DISULFIDE OXIDOREDUCTASE DOMAIN-CONTAINING"/>
    <property type="match status" value="1"/>
</dbReference>
<sequence length="418" mass="46092">MRHLIIGSSAAGISAARTIRKLDPAAEITIISKDETIYSRCLLHHFISGARSEDRLAFIPADFMVKKQIDWKKGQEVVRVIAAEKLVETKKGEKYGYDKLLIATGSRAFLPPIAGLRQGKQVYTLRDLQDAKKIKEMSQDKQQIAIIGAGLIGIDLATSLKTSANQVAVIELAPHILPLQLDQQAAANYEKLFNSQGIEIYTNNSVNEVILDQHDNVVELVLQDGSSLKTDLILVATGVRTNVSLVDGTGVKIDKGILVDEHQESSSKDIYAAGDVCQSYEVFQGEKSLTPIWPVAVKQGETAAYNMVGLEKRLTDNFASKNSMRFAGLSTISYGLVESPDNSYQIQVRTERNCYQKVIYKDGIIYGALIQGELENAGVLGKLIKDKIAVDDYLDNIFTLSYADFFAQQEDASFSYKI</sequence>
<dbReference type="KEGG" id="ifn:GM661_05410"/>
<dbReference type="Gene3D" id="3.30.390.30">
    <property type="match status" value="1"/>
</dbReference>
<evidence type="ECO:0000256" key="3">
    <source>
        <dbReference type="ARBA" id="ARBA00022827"/>
    </source>
</evidence>
<dbReference type="InterPro" id="IPR023753">
    <property type="entry name" value="FAD/NAD-binding_dom"/>
</dbReference>
<organism evidence="6 7">
    <name type="scientific">Iocasia fonsfrigidae</name>
    <dbReference type="NCBI Taxonomy" id="2682810"/>
    <lineage>
        <taxon>Bacteria</taxon>
        <taxon>Bacillati</taxon>
        <taxon>Bacillota</taxon>
        <taxon>Clostridia</taxon>
        <taxon>Halanaerobiales</taxon>
        <taxon>Halanaerobiaceae</taxon>
        <taxon>Iocasia</taxon>
    </lineage>
</organism>
<reference evidence="6" key="1">
    <citation type="submission" date="2019-12" db="EMBL/GenBank/DDBJ databases">
        <authorList>
            <person name="zhang j."/>
            <person name="sun C.M."/>
        </authorList>
    </citation>
    <scope>NUCLEOTIDE SEQUENCE</scope>
    <source>
        <strain evidence="6">NS-1</strain>
    </source>
</reference>
<evidence type="ECO:0000313" key="6">
    <source>
        <dbReference type="EMBL" id="QTL97459.1"/>
    </source>
</evidence>
<keyword evidence="3" id="KW-0274">FAD</keyword>
<dbReference type="Gene3D" id="3.50.50.60">
    <property type="entry name" value="FAD/NAD(P)-binding domain"/>
    <property type="match status" value="2"/>
</dbReference>
<feature type="domain" description="FAD/NAD(P)-binding" evidence="4">
    <location>
        <begin position="2"/>
        <end position="300"/>
    </location>
</feature>
<dbReference type="PRINTS" id="PR00411">
    <property type="entry name" value="PNDRDTASEI"/>
</dbReference>
<dbReference type="EMBL" id="CP046640">
    <property type="protein sequence ID" value="QTL97459.1"/>
    <property type="molecule type" value="Genomic_DNA"/>
</dbReference>